<comment type="caution">
    <text evidence="1">The sequence shown here is derived from an EMBL/GenBank/DDBJ whole genome shotgun (WGS) entry which is preliminary data.</text>
</comment>
<organism evidence="1 2">
    <name type="scientific">Algoriphagus antarcticus</name>
    <dbReference type="NCBI Taxonomy" id="238540"/>
    <lineage>
        <taxon>Bacteria</taxon>
        <taxon>Pseudomonadati</taxon>
        <taxon>Bacteroidota</taxon>
        <taxon>Cytophagia</taxon>
        <taxon>Cytophagales</taxon>
        <taxon>Cyclobacteriaceae</taxon>
        <taxon>Algoriphagus</taxon>
    </lineage>
</organism>
<dbReference type="Proteomes" id="UP000256405">
    <property type="component" value="Unassembled WGS sequence"/>
</dbReference>
<name>A0A3E0E554_9BACT</name>
<accession>A0A3E0E554</accession>
<protein>
    <submittedName>
        <fullName evidence="1">Uncharacterized protein</fullName>
    </submittedName>
</protein>
<sequence length="60" mass="6851">MHYIRHKTLSLFVSFLHELIGKNGHKFSSSGYFESEAEVPVKNFQMKNLLVIVGEIGLKT</sequence>
<reference evidence="1 2" key="1">
    <citation type="submission" date="2018-08" db="EMBL/GenBank/DDBJ databases">
        <title>Genomic Encyclopedia of Archaeal and Bacterial Type Strains, Phase II (KMG-II): from individual species to whole genera.</title>
        <authorList>
            <person name="Goeker M."/>
        </authorList>
    </citation>
    <scope>NUCLEOTIDE SEQUENCE [LARGE SCALE GENOMIC DNA]</scope>
    <source>
        <strain evidence="1 2">DSM 15986</strain>
    </source>
</reference>
<dbReference type="AlphaFoldDB" id="A0A3E0E554"/>
<gene>
    <name evidence="1" type="ORF">C8N25_102143</name>
</gene>
<evidence type="ECO:0000313" key="2">
    <source>
        <dbReference type="Proteomes" id="UP000256405"/>
    </source>
</evidence>
<proteinExistence type="predicted"/>
<evidence type="ECO:0000313" key="1">
    <source>
        <dbReference type="EMBL" id="REG92740.1"/>
    </source>
</evidence>
<keyword evidence="2" id="KW-1185">Reference proteome</keyword>
<dbReference type="EMBL" id="QUNF01000002">
    <property type="protein sequence ID" value="REG92740.1"/>
    <property type="molecule type" value="Genomic_DNA"/>
</dbReference>